<dbReference type="EMBL" id="JAHWGI010000363">
    <property type="protein sequence ID" value="KAK3914226.1"/>
    <property type="molecule type" value="Genomic_DNA"/>
</dbReference>
<evidence type="ECO:0000256" key="13">
    <source>
        <dbReference type="ARBA" id="ARBA00030217"/>
    </source>
</evidence>
<dbReference type="Pfam" id="PF08122">
    <property type="entry name" value="NDUF_B12"/>
    <property type="match status" value="1"/>
</dbReference>
<evidence type="ECO:0000256" key="14">
    <source>
        <dbReference type="ARBA" id="ARBA00032688"/>
    </source>
</evidence>
<keyword evidence="8" id="KW-0999">Mitochondrion inner membrane</keyword>
<reference evidence="15" key="1">
    <citation type="submission" date="2021-07" db="EMBL/GenBank/DDBJ databases">
        <authorList>
            <person name="Catto M.A."/>
            <person name="Jacobson A."/>
            <person name="Kennedy G."/>
            <person name="Labadie P."/>
            <person name="Hunt B.G."/>
            <person name="Srinivasan R."/>
        </authorList>
    </citation>
    <scope>NUCLEOTIDE SEQUENCE</scope>
    <source>
        <strain evidence="15">PL_HMW_Pooled</strain>
        <tissue evidence="15">Head</tissue>
    </source>
</reference>
<evidence type="ECO:0000256" key="7">
    <source>
        <dbReference type="ARBA" id="ARBA00022692"/>
    </source>
</evidence>
<proteinExistence type="inferred from homology"/>
<comment type="caution">
    <text evidence="15">The sequence shown here is derived from an EMBL/GenBank/DDBJ whole genome shotgun (WGS) entry which is preliminary data.</text>
</comment>
<comment type="function">
    <text evidence="1">Accessory subunit of the mitochondrial membrane respiratory chain NADH dehydrogenase (Complex I), that is believed not to be involved in catalysis. Complex I functions in the transfer of electrons from NADH to the respiratory chain. The immediate electron acceptor for the enzyme is believed to be ubiquinone.</text>
</comment>
<comment type="similarity">
    <text evidence="3">Belongs to the complex I NDUFB3 subunit family.</text>
</comment>
<keyword evidence="16" id="KW-1185">Reference proteome</keyword>
<comment type="subcellular location">
    <subcellularLocation>
        <location evidence="2">Mitochondrion inner membrane</location>
        <topology evidence="2">Single-pass membrane protein</topology>
        <orientation evidence="2">Matrix side</orientation>
    </subcellularLocation>
</comment>
<evidence type="ECO:0000256" key="3">
    <source>
        <dbReference type="ARBA" id="ARBA00005667"/>
    </source>
</evidence>
<accession>A0AAE1LBS7</accession>
<dbReference type="AlphaFoldDB" id="A0AAE1LBS7"/>
<dbReference type="PANTHER" id="PTHR15082:SF2">
    <property type="entry name" value="NADH DEHYDROGENASE [UBIQUINONE] 1 BETA SUBCOMPLEX SUBUNIT 3"/>
    <property type="match status" value="1"/>
</dbReference>
<evidence type="ECO:0000256" key="12">
    <source>
        <dbReference type="ARBA" id="ARBA00023136"/>
    </source>
</evidence>
<keyword evidence="10" id="KW-1133">Transmembrane helix</keyword>
<keyword evidence="9" id="KW-0249">Electron transport</keyword>
<dbReference type="InterPro" id="IPR012576">
    <property type="entry name" value="NDUFB3"/>
</dbReference>
<protein>
    <recommendedName>
        <fullName evidence="4">NADH dehydrogenase [ubiquinone] 1 beta subcomplex subunit 3</fullName>
    </recommendedName>
    <alternativeName>
        <fullName evidence="13">Complex I-B12</fullName>
    </alternativeName>
    <alternativeName>
        <fullName evidence="14">NADH-ubiquinone oxidoreductase B12 subunit</fullName>
    </alternativeName>
</protein>
<keyword evidence="12" id="KW-0472">Membrane</keyword>
<sequence length="108" mass="12359">MGGDHHHEPPYKVPDYKVYKVDENSPELLEIQRALAAQGLKDPWIRNEVWRYNRQLIGPQNWSTRWGRLMFRKFPTGLALAAATVGIEMAYDTWMGSGDHGHGHGGHH</sequence>
<keyword evidence="11" id="KW-0496">Mitochondrion</keyword>
<evidence type="ECO:0000313" key="15">
    <source>
        <dbReference type="EMBL" id="KAK3914226.1"/>
    </source>
</evidence>
<evidence type="ECO:0000256" key="11">
    <source>
        <dbReference type="ARBA" id="ARBA00023128"/>
    </source>
</evidence>
<dbReference type="PANTHER" id="PTHR15082">
    <property type="entry name" value="NADH-UBIQUINONE OXIDOREDUCTASE B12 SUBUNIT"/>
    <property type="match status" value="1"/>
</dbReference>
<evidence type="ECO:0000313" key="16">
    <source>
        <dbReference type="Proteomes" id="UP001219518"/>
    </source>
</evidence>
<name>A0AAE1LBS7_9NEOP</name>
<keyword evidence="7" id="KW-0812">Transmembrane</keyword>
<evidence type="ECO:0000256" key="6">
    <source>
        <dbReference type="ARBA" id="ARBA00022660"/>
    </source>
</evidence>
<evidence type="ECO:0000256" key="8">
    <source>
        <dbReference type="ARBA" id="ARBA00022792"/>
    </source>
</evidence>
<keyword evidence="5" id="KW-0813">Transport</keyword>
<dbReference type="GO" id="GO:0005743">
    <property type="term" value="C:mitochondrial inner membrane"/>
    <property type="evidence" value="ECO:0007669"/>
    <property type="project" value="UniProtKB-SubCell"/>
</dbReference>
<evidence type="ECO:0000256" key="9">
    <source>
        <dbReference type="ARBA" id="ARBA00022982"/>
    </source>
</evidence>
<evidence type="ECO:0000256" key="2">
    <source>
        <dbReference type="ARBA" id="ARBA00004298"/>
    </source>
</evidence>
<evidence type="ECO:0000256" key="5">
    <source>
        <dbReference type="ARBA" id="ARBA00022448"/>
    </source>
</evidence>
<evidence type="ECO:0000256" key="1">
    <source>
        <dbReference type="ARBA" id="ARBA00003195"/>
    </source>
</evidence>
<evidence type="ECO:0000256" key="10">
    <source>
        <dbReference type="ARBA" id="ARBA00022989"/>
    </source>
</evidence>
<reference evidence="15" key="2">
    <citation type="journal article" date="2023" name="BMC Genomics">
        <title>Pest status, molecular evolution, and epigenetic factors derived from the genome assembly of Frankliniella fusca, a thysanopteran phytovirus vector.</title>
        <authorList>
            <person name="Catto M.A."/>
            <person name="Labadie P.E."/>
            <person name="Jacobson A.L."/>
            <person name="Kennedy G.G."/>
            <person name="Srinivasan R."/>
            <person name="Hunt B.G."/>
        </authorList>
    </citation>
    <scope>NUCLEOTIDE SEQUENCE</scope>
    <source>
        <strain evidence="15">PL_HMW_Pooled</strain>
    </source>
</reference>
<organism evidence="15 16">
    <name type="scientific">Frankliniella fusca</name>
    <dbReference type="NCBI Taxonomy" id="407009"/>
    <lineage>
        <taxon>Eukaryota</taxon>
        <taxon>Metazoa</taxon>
        <taxon>Ecdysozoa</taxon>
        <taxon>Arthropoda</taxon>
        <taxon>Hexapoda</taxon>
        <taxon>Insecta</taxon>
        <taxon>Pterygota</taxon>
        <taxon>Neoptera</taxon>
        <taxon>Paraneoptera</taxon>
        <taxon>Thysanoptera</taxon>
        <taxon>Terebrantia</taxon>
        <taxon>Thripoidea</taxon>
        <taxon>Thripidae</taxon>
        <taxon>Frankliniella</taxon>
    </lineage>
</organism>
<gene>
    <name evidence="15" type="ORF">KUF71_023639</name>
</gene>
<dbReference type="Proteomes" id="UP001219518">
    <property type="component" value="Unassembled WGS sequence"/>
</dbReference>
<evidence type="ECO:0000256" key="4">
    <source>
        <dbReference type="ARBA" id="ARBA00018680"/>
    </source>
</evidence>
<dbReference type="GO" id="GO:0032981">
    <property type="term" value="P:mitochondrial respiratory chain complex I assembly"/>
    <property type="evidence" value="ECO:0007669"/>
    <property type="project" value="TreeGrafter"/>
</dbReference>
<dbReference type="GO" id="GO:0022900">
    <property type="term" value="P:electron transport chain"/>
    <property type="evidence" value="ECO:0007669"/>
    <property type="project" value="InterPro"/>
</dbReference>
<keyword evidence="6" id="KW-0679">Respiratory chain</keyword>